<sequence length="382" mass="44959">MVFDDKRILNRLSWSIYPKHHIKGIETRKPSLFIDEYNRHTWQIHRLISKILDLIMSRPNKTGLSYFPMDVDLFQDIRIRKLIKYQSGKAITVYALLLCLIYKRGYYMRWDEELPFIISEQTGFEEAYILEVIRSCMTLGLFSKKLYDDEQIITSKGIQERYLYICKLLKRRVSITEYLLIDEEKELVTSQETGVISGKTPVISEETALNSVKMQQKKRKEKEIKEISLSRDKEKFPPPEVVDKTLSECYDELSCDRSWIEIVTMNTRNSGHKDFTIDMFGMYLKRFFEKLQNEGEVRKSPKDAKSHFSRWLNIELKKKGNYEPKPITNNIYEQKRIDSERRKSKLMAEFAEADAKFLAEQEAKRKAVGFIGGISDTFPDGG</sequence>
<name>A0A8S5SKN4_9CAUD</name>
<reference evidence="3" key="1">
    <citation type="journal article" date="2021" name="Proc. Natl. Acad. Sci. U.S.A.">
        <title>A Catalog of Tens of Thousands of Viruses from Human Metagenomes Reveals Hidden Associations with Chronic Diseases.</title>
        <authorList>
            <person name="Tisza M.J."/>
            <person name="Buck C.B."/>
        </authorList>
    </citation>
    <scope>NUCLEOTIDE SEQUENCE</scope>
    <source>
        <strain evidence="3">Ct4Uy2</strain>
    </source>
</reference>
<protein>
    <recommendedName>
        <fullName evidence="4">DUF4373 domain-containing protein</fullName>
    </recommendedName>
</protein>
<dbReference type="Pfam" id="PF14297">
    <property type="entry name" value="Lin1244_N"/>
    <property type="match status" value="1"/>
</dbReference>
<dbReference type="PANTHER" id="PTHR39196">
    <property type="entry name" value="PRIMOSOME, DNAD SUBUNIT"/>
    <property type="match status" value="1"/>
</dbReference>
<accession>A0A8S5SKN4</accession>
<feature type="domain" description="DUF7833" evidence="2">
    <location>
        <begin position="251"/>
        <end position="313"/>
    </location>
</feature>
<evidence type="ECO:0008006" key="4">
    <source>
        <dbReference type="Google" id="ProtNLM"/>
    </source>
</evidence>
<proteinExistence type="predicted"/>
<dbReference type="InterPro" id="IPR057155">
    <property type="entry name" value="DUF7833"/>
</dbReference>
<evidence type="ECO:0000259" key="1">
    <source>
        <dbReference type="Pfam" id="PF14297"/>
    </source>
</evidence>
<dbReference type="Pfam" id="PF25200">
    <property type="entry name" value="DUF7833"/>
    <property type="match status" value="1"/>
</dbReference>
<dbReference type="EMBL" id="BK032610">
    <property type="protein sequence ID" value="DAF51122.1"/>
    <property type="molecule type" value="Genomic_DNA"/>
</dbReference>
<dbReference type="InterPro" id="IPR025400">
    <property type="entry name" value="Lin1244/Lin1753-like_N"/>
</dbReference>
<dbReference type="PANTHER" id="PTHR39196:SF1">
    <property type="entry name" value="PRIMOSOME, DNAD SUBUNIT"/>
    <property type="match status" value="1"/>
</dbReference>
<evidence type="ECO:0000259" key="2">
    <source>
        <dbReference type="Pfam" id="PF25200"/>
    </source>
</evidence>
<evidence type="ECO:0000313" key="3">
    <source>
        <dbReference type="EMBL" id="DAF51122.1"/>
    </source>
</evidence>
<organism evidence="3">
    <name type="scientific">Siphoviridae sp. ct4Uy2</name>
    <dbReference type="NCBI Taxonomy" id="2827777"/>
    <lineage>
        <taxon>Viruses</taxon>
        <taxon>Duplodnaviria</taxon>
        <taxon>Heunggongvirae</taxon>
        <taxon>Uroviricota</taxon>
        <taxon>Caudoviricetes</taxon>
    </lineage>
</organism>
<feature type="domain" description="Lin1244/Lin1753-like N-terminal" evidence="1">
    <location>
        <begin position="66"/>
        <end position="158"/>
    </location>
</feature>